<keyword evidence="2" id="KW-1003">Cell membrane</keyword>
<dbReference type="InterPro" id="IPR000276">
    <property type="entry name" value="GPCR_Rhodpsn"/>
</dbReference>
<evidence type="ECO:0000313" key="13">
    <source>
        <dbReference type="Ensembl" id="ENSAOWP00000002025.1"/>
    </source>
</evidence>
<keyword evidence="4 11" id="KW-1133">Transmembrane helix</keyword>
<name>A0A8B9NXM5_APTOW</name>
<organism evidence="13 14">
    <name type="scientific">Apteryx owenii</name>
    <name type="common">Little spotted kiwi</name>
    <dbReference type="NCBI Taxonomy" id="8824"/>
    <lineage>
        <taxon>Eukaryota</taxon>
        <taxon>Metazoa</taxon>
        <taxon>Chordata</taxon>
        <taxon>Craniata</taxon>
        <taxon>Vertebrata</taxon>
        <taxon>Euteleostomi</taxon>
        <taxon>Archelosauria</taxon>
        <taxon>Archosauria</taxon>
        <taxon>Dinosauria</taxon>
        <taxon>Saurischia</taxon>
        <taxon>Theropoda</taxon>
        <taxon>Coelurosauria</taxon>
        <taxon>Aves</taxon>
        <taxon>Palaeognathae</taxon>
        <taxon>Apterygiformes</taxon>
        <taxon>Apterygidae</taxon>
        <taxon>Apteryx</taxon>
    </lineage>
</organism>
<dbReference type="GO" id="GO:0043005">
    <property type="term" value="C:neuron projection"/>
    <property type="evidence" value="ECO:0007669"/>
    <property type="project" value="TreeGrafter"/>
</dbReference>
<evidence type="ECO:0000256" key="3">
    <source>
        <dbReference type="ARBA" id="ARBA00022692"/>
    </source>
</evidence>
<keyword evidence="5" id="KW-0297">G-protein coupled receptor</keyword>
<evidence type="ECO:0000259" key="12">
    <source>
        <dbReference type="PROSITE" id="PS50262"/>
    </source>
</evidence>
<reference evidence="13" key="2">
    <citation type="submission" date="2025-09" db="UniProtKB">
        <authorList>
            <consortium name="Ensembl"/>
        </authorList>
    </citation>
    <scope>IDENTIFICATION</scope>
</reference>
<dbReference type="InterPro" id="IPR017452">
    <property type="entry name" value="GPCR_Rhodpsn_7TM"/>
</dbReference>
<keyword evidence="7" id="KW-0675">Receptor</keyword>
<keyword evidence="3 11" id="KW-0812">Transmembrane</keyword>
<feature type="transmembrane region" description="Helical" evidence="11">
    <location>
        <begin position="65"/>
        <end position="83"/>
    </location>
</feature>
<dbReference type="PRINTS" id="PR01783">
    <property type="entry name" value="MCHRECEPTOR"/>
</dbReference>
<protein>
    <recommendedName>
        <fullName evidence="12">G-protein coupled receptors family 1 profile domain-containing protein</fullName>
    </recommendedName>
</protein>
<feature type="domain" description="G-protein coupled receptors family 1 profile" evidence="12">
    <location>
        <begin position="42"/>
        <end position="200"/>
    </location>
</feature>
<feature type="transmembrane region" description="Helical" evidence="11">
    <location>
        <begin position="113"/>
        <end position="131"/>
    </location>
</feature>
<feature type="transmembrane region" description="Helical" evidence="11">
    <location>
        <begin position="143"/>
        <end position="166"/>
    </location>
</feature>
<evidence type="ECO:0000256" key="11">
    <source>
        <dbReference type="SAM" id="Phobius"/>
    </source>
</evidence>
<accession>A0A8B9NXM5</accession>
<comment type="subcellular location">
    <subcellularLocation>
        <location evidence="1">Cell membrane</location>
        <topology evidence="1">Multi-pass membrane protein</topology>
    </subcellularLocation>
</comment>
<sequence>MGFETNHPESLNSCISNSSKAVQNFSRAGDPSRLSYASFIMPTLFGISCLLVLKKSGPSSSVPDILISLSMVDLLFLLGMPFLTHQPLGNRAWHFRETVCTAITALDASRRFTSTYILTTMSIDCYLVTVYPFTPTCFRKPPLAILVICVLWALSFLRITPMWMYAQLIPLPGGLLSCGSCLPDPHPSRTFIRTLSTSSCLCHPFCTYHHSLQEDPAEDGQALRSTDEPEMHQGSNHKTDPYNNCYLHGLLHLLGTFPHPTTGPACPDSPHPAFLLGLQHGDASESGQPLLHLVSIPGR</sequence>
<proteinExistence type="predicted"/>
<keyword evidence="14" id="KW-1185">Reference proteome</keyword>
<feature type="region of interest" description="Disordered" evidence="10">
    <location>
        <begin position="217"/>
        <end position="236"/>
    </location>
</feature>
<evidence type="ECO:0000256" key="5">
    <source>
        <dbReference type="ARBA" id="ARBA00023040"/>
    </source>
</evidence>
<dbReference type="Proteomes" id="UP000694424">
    <property type="component" value="Unplaced"/>
</dbReference>
<evidence type="ECO:0000256" key="4">
    <source>
        <dbReference type="ARBA" id="ARBA00022989"/>
    </source>
</evidence>
<feature type="transmembrane region" description="Helical" evidence="11">
    <location>
        <begin position="34"/>
        <end position="53"/>
    </location>
</feature>
<dbReference type="AlphaFoldDB" id="A0A8B9NXM5"/>
<dbReference type="GO" id="GO:0005886">
    <property type="term" value="C:plasma membrane"/>
    <property type="evidence" value="ECO:0007669"/>
    <property type="project" value="UniProtKB-SubCell"/>
</dbReference>
<dbReference type="InterPro" id="IPR008361">
    <property type="entry name" value="MCH_rcpt"/>
</dbReference>
<reference evidence="13" key="1">
    <citation type="submission" date="2025-08" db="UniProtKB">
        <authorList>
            <consortium name="Ensembl"/>
        </authorList>
    </citation>
    <scope>IDENTIFICATION</scope>
</reference>
<keyword evidence="9" id="KW-0807">Transducer</keyword>
<keyword evidence="8" id="KW-0325">Glycoprotein</keyword>
<evidence type="ECO:0000256" key="1">
    <source>
        <dbReference type="ARBA" id="ARBA00004651"/>
    </source>
</evidence>
<dbReference type="PANTHER" id="PTHR24229:SF91">
    <property type="entry name" value="MELANIN-CONCENTRATING HORMONE RECEPTOR 1"/>
    <property type="match status" value="1"/>
</dbReference>
<evidence type="ECO:0000256" key="2">
    <source>
        <dbReference type="ARBA" id="ARBA00022475"/>
    </source>
</evidence>
<dbReference type="PROSITE" id="PS50262">
    <property type="entry name" value="G_PROTEIN_RECEP_F1_2"/>
    <property type="match status" value="1"/>
</dbReference>
<evidence type="ECO:0000256" key="6">
    <source>
        <dbReference type="ARBA" id="ARBA00023136"/>
    </source>
</evidence>
<dbReference type="Pfam" id="PF00001">
    <property type="entry name" value="7tm_1"/>
    <property type="match status" value="1"/>
</dbReference>
<evidence type="ECO:0000256" key="9">
    <source>
        <dbReference type="ARBA" id="ARBA00023224"/>
    </source>
</evidence>
<dbReference type="Ensembl" id="ENSAOWT00000002306.1">
    <property type="protein sequence ID" value="ENSAOWP00000002025.1"/>
    <property type="gene ID" value="ENSAOWG00000001464.1"/>
</dbReference>
<evidence type="ECO:0000256" key="10">
    <source>
        <dbReference type="SAM" id="MobiDB-lite"/>
    </source>
</evidence>
<dbReference type="GO" id="GO:0004930">
    <property type="term" value="F:G protein-coupled receptor activity"/>
    <property type="evidence" value="ECO:0007669"/>
    <property type="project" value="UniProtKB-KW"/>
</dbReference>
<evidence type="ECO:0000313" key="14">
    <source>
        <dbReference type="Proteomes" id="UP000694424"/>
    </source>
</evidence>
<evidence type="ECO:0000256" key="7">
    <source>
        <dbReference type="ARBA" id="ARBA00023170"/>
    </source>
</evidence>
<keyword evidence="6 11" id="KW-0472">Membrane</keyword>
<dbReference type="GO" id="GO:0007218">
    <property type="term" value="P:neuropeptide signaling pathway"/>
    <property type="evidence" value="ECO:0007669"/>
    <property type="project" value="TreeGrafter"/>
</dbReference>
<dbReference type="SUPFAM" id="SSF81321">
    <property type="entry name" value="Family A G protein-coupled receptor-like"/>
    <property type="match status" value="1"/>
</dbReference>
<dbReference type="PANTHER" id="PTHR24229">
    <property type="entry name" value="NEUROPEPTIDES RECEPTOR"/>
    <property type="match status" value="1"/>
</dbReference>
<dbReference type="Gene3D" id="1.20.1070.10">
    <property type="entry name" value="Rhodopsin 7-helix transmembrane proteins"/>
    <property type="match status" value="1"/>
</dbReference>
<dbReference type="GO" id="GO:0042923">
    <property type="term" value="F:neuropeptide binding"/>
    <property type="evidence" value="ECO:0007669"/>
    <property type="project" value="TreeGrafter"/>
</dbReference>
<evidence type="ECO:0000256" key="8">
    <source>
        <dbReference type="ARBA" id="ARBA00023180"/>
    </source>
</evidence>